<evidence type="ECO:0000256" key="11">
    <source>
        <dbReference type="ARBA" id="ARBA00045497"/>
    </source>
</evidence>
<evidence type="ECO:0000256" key="1">
    <source>
        <dbReference type="ARBA" id="ARBA00004651"/>
    </source>
</evidence>
<evidence type="ECO:0000313" key="14">
    <source>
        <dbReference type="Proteomes" id="UP000886803"/>
    </source>
</evidence>
<evidence type="ECO:0000313" key="13">
    <source>
        <dbReference type="EMBL" id="HJB42218.1"/>
    </source>
</evidence>
<organism evidence="13 14">
    <name type="scientific">Candidatus Gemmiger avicola</name>
    <dbReference type="NCBI Taxonomy" id="2838605"/>
    <lineage>
        <taxon>Bacteria</taxon>
        <taxon>Bacillati</taxon>
        <taxon>Bacillota</taxon>
        <taxon>Clostridia</taxon>
        <taxon>Eubacteriales</taxon>
        <taxon>Gemmiger</taxon>
    </lineage>
</organism>
<comment type="similarity">
    <text evidence="2">Belongs to the CorA metal ion transporter (MIT) (TC 1.A.35) family.</text>
</comment>
<dbReference type="InterPro" id="IPR045861">
    <property type="entry name" value="CorA_cytoplasmic_dom"/>
</dbReference>
<dbReference type="AlphaFoldDB" id="A0A9D2M8E7"/>
<dbReference type="PANTHER" id="PTHR46494">
    <property type="entry name" value="CORA FAMILY METAL ION TRANSPORTER (EUROFUNG)"/>
    <property type="match status" value="1"/>
</dbReference>
<keyword evidence="5 12" id="KW-0812">Transmembrane</keyword>
<dbReference type="Gene3D" id="1.20.58.340">
    <property type="entry name" value="Magnesium transport protein CorA, transmembrane region"/>
    <property type="match status" value="1"/>
</dbReference>
<evidence type="ECO:0000256" key="9">
    <source>
        <dbReference type="ARBA" id="ARBA00023136"/>
    </source>
</evidence>
<feature type="transmembrane region" description="Helical" evidence="12">
    <location>
        <begin position="225"/>
        <end position="248"/>
    </location>
</feature>
<dbReference type="Proteomes" id="UP000886803">
    <property type="component" value="Unassembled WGS sequence"/>
</dbReference>
<dbReference type="InterPro" id="IPR045863">
    <property type="entry name" value="CorA_TM1_TM2"/>
</dbReference>
<reference evidence="13" key="1">
    <citation type="journal article" date="2021" name="PeerJ">
        <title>Extensive microbial diversity within the chicken gut microbiome revealed by metagenomics and culture.</title>
        <authorList>
            <person name="Gilroy R."/>
            <person name="Ravi A."/>
            <person name="Getino M."/>
            <person name="Pursley I."/>
            <person name="Horton D.L."/>
            <person name="Alikhan N.F."/>
            <person name="Baker D."/>
            <person name="Gharbi K."/>
            <person name="Hall N."/>
            <person name="Watson M."/>
            <person name="Adriaenssens E.M."/>
            <person name="Foster-Nyarko E."/>
            <person name="Jarju S."/>
            <person name="Secka A."/>
            <person name="Antonio M."/>
            <person name="Oren A."/>
            <person name="Chaudhuri R.R."/>
            <person name="La Ragione R."/>
            <person name="Hildebrand F."/>
            <person name="Pallen M.J."/>
        </authorList>
    </citation>
    <scope>NUCLEOTIDE SEQUENCE</scope>
    <source>
        <strain evidence="13">ChiBcec8-13705</strain>
    </source>
</reference>
<dbReference type="CDD" id="cd12826">
    <property type="entry name" value="EcCorA_ZntB-like_u1"/>
    <property type="match status" value="1"/>
</dbReference>
<evidence type="ECO:0000256" key="2">
    <source>
        <dbReference type="ARBA" id="ARBA00009765"/>
    </source>
</evidence>
<dbReference type="GO" id="GO:0015095">
    <property type="term" value="F:magnesium ion transmembrane transporter activity"/>
    <property type="evidence" value="ECO:0007669"/>
    <property type="project" value="TreeGrafter"/>
</dbReference>
<evidence type="ECO:0000256" key="8">
    <source>
        <dbReference type="ARBA" id="ARBA00023065"/>
    </source>
</evidence>
<evidence type="ECO:0000256" key="12">
    <source>
        <dbReference type="SAM" id="Phobius"/>
    </source>
</evidence>
<dbReference type="GO" id="GO:0005886">
    <property type="term" value="C:plasma membrane"/>
    <property type="evidence" value="ECO:0007669"/>
    <property type="project" value="UniProtKB-SubCell"/>
</dbReference>
<evidence type="ECO:0000256" key="7">
    <source>
        <dbReference type="ARBA" id="ARBA00022989"/>
    </source>
</evidence>
<feature type="transmembrane region" description="Helical" evidence="12">
    <location>
        <begin position="260"/>
        <end position="280"/>
    </location>
</feature>
<name>A0A9D2M8E7_9FIRM</name>
<dbReference type="EMBL" id="DWYG01000116">
    <property type="protein sequence ID" value="HJB42218.1"/>
    <property type="molecule type" value="Genomic_DNA"/>
</dbReference>
<sequence>MQPQPSGQTPPVAWSTTEAFHADHSRYAHSRELAHALRSIRYCKVETFRGCALGTIHIPPKEANGPSLSFGFYETEEGLTLFEDDGRLQRWLDKRPALFDDPHPGEPLLLVLQGLIEDDIFFLSRFEKELEALEDTLLHCLPAGFFLTLTTHRRRLSALNAYYEQLTNLGEQMQAQVRPRENAEAWENFARRTELLQNHVRLLRENIVQLRELYHAQQDAKQNRVIMVLTVVTTLFLPLTLLTGWYGMNFRYMPELHWAYGYPAVIFIAACSIALEILYFKKKKFF</sequence>
<dbReference type="GO" id="GO:0015087">
    <property type="term" value="F:cobalt ion transmembrane transporter activity"/>
    <property type="evidence" value="ECO:0007669"/>
    <property type="project" value="TreeGrafter"/>
</dbReference>
<accession>A0A9D2M8E7</accession>
<comment type="caution">
    <text evidence="13">The sequence shown here is derived from an EMBL/GenBank/DDBJ whole genome shotgun (WGS) entry which is preliminary data.</text>
</comment>
<comment type="function">
    <text evidence="11">Mediates influx of magnesium ions. Alternates between open and closed states. Activated by low cytoplasmic Mg(2+) levels. Inactive when cytoplasmic Mg(2+) levels are high.</text>
</comment>
<keyword evidence="6" id="KW-0460">Magnesium</keyword>
<dbReference type="FunFam" id="1.20.58.340:FF:000004">
    <property type="entry name" value="Magnesium transport protein CorA"/>
    <property type="match status" value="1"/>
</dbReference>
<proteinExistence type="inferred from homology"/>
<keyword evidence="3" id="KW-0813">Transport</keyword>
<dbReference type="GO" id="GO:0000287">
    <property type="term" value="F:magnesium ion binding"/>
    <property type="evidence" value="ECO:0007669"/>
    <property type="project" value="TreeGrafter"/>
</dbReference>
<reference evidence="13" key="2">
    <citation type="submission" date="2021-04" db="EMBL/GenBank/DDBJ databases">
        <authorList>
            <person name="Gilroy R."/>
        </authorList>
    </citation>
    <scope>NUCLEOTIDE SEQUENCE</scope>
    <source>
        <strain evidence="13">ChiBcec8-13705</strain>
    </source>
</reference>
<comment type="catalytic activity">
    <reaction evidence="10">
        <text>Mg(2+)(in) = Mg(2+)(out)</text>
        <dbReference type="Rhea" id="RHEA:29827"/>
        <dbReference type="ChEBI" id="CHEBI:18420"/>
    </reaction>
</comment>
<dbReference type="PANTHER" id="PTHR46494:SF1">
    <property type="entry name" value="CORA FAMILY METAL ION TRANSPORTER (EUROFUNG)"/>
    <property type="match status" value="1"/>
</dbReference>
<evidence type="ECO:0000256" key="5">
    <source>
        <dbReference type="ARBA" id="ARBA00022692"/>
    </source>
</evidence>
<keyword evidence="8" id="KW-0406">Ion transport</keyword>
<keyword evidence="4" id="KW-1003">Cell membrane</keyword>
<dbReference type="Pfam" id="PF01544">
    <property type="entry name" value="CorA"/>
    <property type="match status" value="1"/>
</dbReference>
<evidence type="ECO:0000256" key="4">
    <source>
        <dbReference type="ARBA" id="ARBA00022475"/>
    </source>
</evidence>
<keyword evidence="9 12" id="KW-0472">Membrane</keyword>
<comment type="subcellular location">
    <subcellularLocation>
        <location evidence="1">Cell membrane</location>
        <topology evidence="1">Multi-pass membrane protein</topology>
    </subcellularLocation>
</comment>
<gene>
    <name evidence="13" type="ORF">H9945_06945</name>
</gene>
<dbReference type="SUPFAM" id="SSF143865">
    <property type="entry name" value="CorA soluble domain-like"/>
    <property type="match status" value="1"/>
</dbReference>
<dbReference type="InterPro" id="IPR002523">
    <property type="entry name" value="MgTranspt_CorA/ZnTranspt_ZntB"/>
</dbReference>
<protein>
    <submittedName>
        <fullName evidence="13">Magnesium transporter</fullName>
    </submittedName>
</protein>
<keyword evidence="7 12" id="KW-1133">Transmembrane helix</keyword>
<dbReference type="SUPFAM" id="SSF144083">
    <property type="entry name" value="Magnesium transport protein CorA, transmembrane region"/>
    <property type="match status" value="1"/>
</dbReference>
<evidence type="ECO:0000256" key="3">
    <source>
        <dbReference type="ARBA" id="ARBA00022448"/>
    </source>
</evidence>
<evidence type="ECO:0000256" key="6">
    <source>
        <dbReference type="ARBA" id="ARBA00022842"/>
    </source>
</evidence>
<evidence type="ECO:0000256" key="10">
    <source>
        <dbReference type="ARBA" id="ARBA00034269"/>
    </source>
</evidence>
<dbReference type="GO" id="GO:0050897">
    <property type="term" value="F:cobalt ion binding"/>
    <property type="evidence" value="ECO:0007669"/>
    <property type="project" value="TreeGrafter"/>
</dbReference>